<proteinExistence type="predicted"/>
<dbReference type="InterPro" id="IPR012910">
    <property type="entry name" value="Plug_dom"/>
</dbReference>
<gene>
    <name evidence="3" type="ORF">METZ01_LOCUS447068</name>
</gene>
<dbReference type="AlphaFoldDB" id="A0A382ZFA4"/>
<organism evidence="3">
    <name type="scientific">marine metagenome</name>
    <dbReference type="NCBI Taxonomy" id="408172"/>
    <lineage>
        <taxon>unclassified sequences</taxon>
        <taxon>metagenomes</taxon>
        <taxon>ecological metagenomes</taxon>
    </lineage>
</organism>
<keyword evidence="1" id="KW-0472">Membrane</keyword>
<name>A0A382ZFA4_9ZZZZ</name>
<feature type="non-terminal residue" evidence="3">
    <location>
        <position position="1"/>
    </location>
</feature>
<keyword evidence="1" id="KW-1133">Transmembrane helix</keyword>
<reference evidence="3" key="1">
    <citation type="submission" date="2018-05" db="EMBL/GenBank/DDBJ databases">
        <authorList>
            <person name="Lanie J.A."/>
            <person name="Ng W.-L."/>
            <person name="Kazmierczak K.M."/>
            <person name="Andrzejewski T.M."/>
            <person name="Davidsen T.M."/>
            <person name="Wayne K.J."/>
            <person name="Tettelin H."/>
            <person name="Glass J.I."/>
            <person name="Rusch D."/>
            <person name="Podicherti R."/>
            <person name="Tsui H.-C.T."/>
            <person name="Winkler M.E."/>
        </authorList>
    </citation>
    <scope>NUCLEOTIDE SEQUENCE</scope>
</reference>
<dbReference type="Gene3D" id="2.170.130.10">
    <property type="entry name" value="TonB-dependent receptor, plug domain"/>
    <property type="match status" value="1"/>
</dbReference>
<feature type="domain" description="TonB-dependent receptor plug" evidence="2">
    <location>
        <begin position="120"/>
        <end position="200"/>
    </location>
</feature>
<dbReference type="SUPFAM" id="SSF56935">
    <property type="entry name" value="Porins"/>
    <property type="match status" value="1"/>
</dbReference>
<dbReference type="SUPFAM" id="SSF49464">
    <property type="entry name" value="Carboxypeptidase regulatory domain-like"/>
    <property type="match status" value="1"/>
</dbReference>
<protein>
    <recommendedName>
        <fullName evidence="2">TonB-dependent receptor plug domain-containing protein</fullName>
    </recommendedName>
</protein>
<dbReference type="EMBL" id="UINC01183441">
    <property type="protein sequence ID" value="SVD94214.1"/>
    <property type="molecule type" value="Genomic_DNA"/>
</dbReference>
<dbReference type="Pfam" id="PF13715">
    <property type="entry name" value="CarbopepD_reg_2"/>
    <property type="match status" value="1"/>
</dbReference>
<keyword evidence="1" id="KW-0812">Transmembrane</keyword>
<dbReference type="Gene3D" id="2.60.40.1120">
    <property type="entry name" value="Carboxypeptidase-like, regulatory domain"/>
    <property type="match status" value="1"/>
</dbReference>
<dbReference type="InterPro" id="IPR037066">
    <property type="entry name" value="Plug_dom_sf"/>
</dbReference>
<sequence>VFSRIIILFFLSNIILSVTIIGQVYDNQNGTPLIGASVYLENTSYGTTTDGFGQYLITNVPIGDYKIIAKYLGYENQIQDISIKENIKKQISVKFSLMVTKIELKGTEIIGTIQKKDKITEAPATKEVVSEEQIQIESSANLGSYLKGLKGVDYTASGVDSYSISVRGFNSSFSSRLLTLTDGRVANVPALRVVSYNTIPQSQDDIQ</sequence>
<evidence type="ECO:0000256" key="1">
    <source>
        <dbReference type="SAM" id="Phobius"/>
    </source>
</evidence>
<feature type="transmembrane region" description="Helical" evidence="1">
    <location>
        <begin position="5"/>
        <end position="25"/>
    </location>
</feature>
<accession>A0A382ZFA4</accession>
<feature type="non-terminal residue" evidence="3">
    <location>
        <position position="207"/>
    </location>
</feature>
<dbReference type="Pfam" id="PF07715">
    <property type="entry name" value="Plug"/>
    <property type="match status" value="1"/>
</dbReference>
<dbReference type="PROSITE" id="PS52016">
    <property type="entry name" value="TONB_DEPENDENT_REC_3"/>
    <property type="match status" value="1"/>
</dbReference>
<dbReference type="InterPro" id="IPR008969">
    <property type="entry name" value="CarboxyPept-like_regulatory"/>
</dbReference>
<dbReference type="InterPro" id="IPR039426">
    <property type="entry name" value="TonB-dep_rcpt-like"/>
</dbReference>
<evidence type="ECO:0000259" key="2">
    <source>
        <dbReference type="Pfam" id="PF07715"/>
    </source>
</evidence>
<evidence type="ECO:0000313" key="3">
    <source>
        <dbReference type="EMBL" id="SVD94214.1"/>
    </source>
</evidence>